<protein>
    <submittedName>
        <fullName evidence="1">Uncharacterized protein</fullName>
    </submittedName>
</protein>
<proteinExistence type="predicted"/>
<dbReference type="EMBL" id="LAZR01039081">
    <property type="protein sequence ID" value="KKL17888.1"/>
    <property type="molecule type" value="Genomic_DNA"/>
</dbReference>
<sequence length="505" mass="58344">LDDDKFIDKDEFAIYYIDNNLKKIPLFSTLNGRYYRDSTILQYGADPQISYVDNAFLLNIFWEKNATNFINYDTILLVSYKVLKGIPISPLSYSSTDSFGNNQHTNLVEIPFARYDMLSRDWVTEDDFIENFFVERHSEYKDIQSTGATIQGPQFEESQAIQTGIIDLRYIEVNKSSSNEFVLVNSSEYSWNIDQNGELIVSGLDYNSGDVFRVWYYSNSPVKISHPLNNSIAQISYLTIKNQSGYEYNLTINQDYRLSDDGYTLYFFDLYNSILKSGNFSTLDSFEIKYHSPLSRKVDLSSNILLLLQDNEGNDIPIDTAQINSLGFFEYSKPLRLKEPFELESPLSLPLGGGKRVVHTALAYLPTKVYNKSSSQFVVLDYVDKNGNFIYPYKESSKWVKTFTITTVPNRVRLEIVQDITQDIVIDQDFIKEREYLFNKNPAEMIESGEEYTRVLIDALVKEEYEITFKLLEFDSDTDMGTPVKNSIIWVHLGFLPKAKTQFIN</sequence>
<feature type="non-terminal residue" evidence="1">
    <location>
        <position position="505"/>
    </location>
</feature>
<reference evidence="1" key="1">
    <citation type="journal article" date="2015" name="Nature">
        <title>Complex archaea that bridge the gap between prokaryotes and eukaryotes.</title>
        <authorList>
            <person name="Spang A."/>
            <person name="Saw J.H."/>
            <person name="Jorgensen S.L."/>
            <person name="Zaremba-Niedzwiedzka K."/>
            <person name="Martijn J."/>
            <person name="Lind A.E."/>
            <person name="van Eijk R."/>
            <person name="Schleper C."/>
            <person name="Guy L."/>
            <person name="Ettema T.J."/>
        </authorList>
    </citation>
    <scope>NUCLEOTIDE SEQUENCE</scope>
</reference>
<dbReference type="AlphaFoldDB" id="A0A0F9E197"/>
<name>A0A0F9E197_9ZZZZ</name>
<comment type="caution">
    <text evidence="1">The sequence shown here is derived from an EMBL/GenBank/DDBJ whole genome shotgun (WGS) entry which is preliminary data.</text>
</comment>
<accession>A0A0F9E197</accession>
<evidence type="ECO:0000313" key="1">
    <source>
        <dbReference type="EMBL" id="KKL17888.1"/>
    </source>
</evidence>
<organism evidence="1">
    <name type="scientific">marine sediment metagenome</name>
    <dbReference type="NCBI Taxonomy" id="412755"/>
    <lineage>
        <taxon>unclassified sequences</taxon>
        <taxon>metagenomes</taxon>
        <taxon>ecological metagenomes</taxon>
    </lineage>
</organism>
<gene>
    <name evidence="1" type="ORF">LCGC14_2481030</name>
</gene>
<feature type="non-terminal residue" evidence="1">
    <location>
        <position position="1"/>
    </location>
</feature>